<keyword evidence="3" id="KW-1185">Reference proteome</keyword>
<dbReference type="Proteomes" id="UP000886595">
    <property type="component" value="Unassembled WGS sequence"/>
</dbReference>
<dbReference type="PANTHER" id="PTHR24128">
    <property type="entry name" value="HOMEOBOX PROTEIN WARIAI"/>
    <property type="match status" value="1"/>
</dbReference>
<dbReference type="OrthoDB" id="1090959at2759"/>
<comment type="caution">
    <text evidence="2">The sequence shown here is derived from an EMBL/GenBank/DDBJ whole genome shotgun (WGS) entry which is preliminary data.</text>
</comment>
<dbReference type="PANTHER" id="PTHR24128:SF24">
    <property type="entry name" value="ANKYRIN REPEAT PROTEIN"/>
    <property type="match status" value="1"/>
</dbReference>
<proteinExistence type="predicted"/>
<gene>
    <name evidence="2" type="ORF">Bca52824_001574</name>
</gene>
<evidence type="ECO:0008006" key="4">
    <source>
        <dbReference type="Google" id="ProtNLM"/>
    </source>
</evidence>
<protein>
    <recommendedName>
        <fullName evidence="4">Ankyrin repeat family protein</fullName>
    </recommendedName>
</protein>
<feature type="compositionally biased region" description="Polar residues" evidence="1">
    <location>
        <begin position="11"/>
        <end position="24"/>
    </location>
</feature>
<dbReference type="Gene3D" id="1.25.40.20">
    <property type="entry name" value="Ankyrin repeat-containing domain"/>
    <property type="match status" value="1"/>
</dbReference>
<evidence type="ECO:0000313" key="2">
    <source>
        <dbReference type="EMBL" id="KAG2330394.1"/>
    </source>
</evidence>
<accession>A0A8X7WIK8</accession>
<dbReference type="EMBL" id="JAAMPC010000001">
    <property type="protein sequence ID" value="KAG2330394.1"/>
    <property type="molecule type" value="Genomic_DNA"/>
</dbReference>
<dbReference type="AlphaFoldDB" id="A0A8X7WIK8"/>
<dbReference type="InterPro" id="IPR036770">
    <property type="entry name" value="Ankyrin_rpt-contain_sf"/>
</dbReference>
<reference evidence="2 3" key="1">
    <citation type="submission" date="2020-02" db="EMBL/GenBank/DDBJ databases">
        <authorList>
            <person name="Ma Q."/>
            <person name="Huang Y."/>
            <person name="Song X."/>
            <person name="Pei D."/>
        </authorList>
    </citation>
    <scope>NUCLEOTIDE SEQUENCE [LARGE SCALE GENOMIC DNA]</scope>
    <source>
        <strain evidence="2">Sxm20200214</strain>
        <tissue evidence="2">Leaf</tissue>
    </source>
</reference>
<sequence>MSVSKMVAQDANLNERSNTSTQDENIYEKLKKAAQDGDIERLYKLIAEDQDILCQFDKNSLFVRHHYTIAAEKRQTHFAIELLTLNPSYAIKLNWRGFVALNSSLVSIKGRGRITPLHHVARTDVHIALKNHQLMVFKVLLGWLKRVNKEEILDWKDEDGNTGLI</sequence>
<organism evidence="2 3">
    <name type="scientific">Brassica carinata</name>
    <name type="common">Ethiopian mustard</name>
    <name type="synonym">Abyssinian cabbage</name>
    <dbReference type="NCBI Taxonomy" id="52824"/>
    <lineage>
        <taxon>Eukaryota</taxon>
        <taxon>Viridiplantae</taxon>
        <taxon>Streptophyta</taxon>
        <taxon>Embryophyta</taxon>
        <taxon>Tracheophyta</taxon>
        <taxon>Spermatophyta</taxon>
        <taxon>Magnoliopsida</taxon>
        <taxon>eudicotyledons</taxon>
        <taxon>Gunneridae</taxon>
        <taxon>Pentapetalae</taxon>
        <taxon>rosids</taxon>
        <taxon>malvids</taxon>
        <taxon>Brassicales</taxon>
        <taxon>Brassicaceae</taxon>
        <taxon>Brassiceae</taxon>
        <taxon>Brassica</taxon>
    </lineage>
</organism>
<feature type="region of interest" description="Disordered" evidence="1">
    <location>
        <begin position="1"/>
        <end position="24"/>
    </location>
</feature>
<evidence type="ECO:0000256" key="1">
    <source>
        <dbReference type="SAM" id="MobiDB-lite"/>
    </source>
</evidence>
<name>A0A8X7WIK8_BRACI</name>
<evidence type="ECO:0000313" key="3">
    <source>
        <dbReference type="Proteomes" id="UP000886595"/>
    </source>
</evidence>